<evidence type="ECO:0000313" key="2">
    <source>
        <dbReference type="EMBL" id="GIY20677.1"/>
    </source>
</evidence>
<accession>A0AAV4RH94</accession>
<feature type="region of interest" description="Disordered" evidence="1">
    <location>
        <begin position="1"/>
        <end position="48"/>
    </location>
</feature>
<protein>
    <submittedName>
        <fullName evidence="2">Uncharacterized protein</fullName>
    </submittedName>
</protein>
<sequence length="84" mass="9953">MPIPESDVKRRRSFAEEDKKRHLQQQKISNWTRDKNKKMQNSKTSRRCSLGNSKFAAVIAYIEPPVLDDITTRHHMVEHSHRRA</sequence>
<evidence type="ECO:0000313" key="3">
    <source>
        <dbReference type="Proteomes" id="UP001054837"/>
    </source>
</evidence>
<evidence type="ECO:0000256" key="1">
    <source>
        <dbReference type="SAM" id="MobiDB-lite"/>
    </source>
</evidence>
<feature type="compositionally biased region" description="Basic residues" evidence="1">
    <location>
        <begin position="35"/>
        <end position="46"/>
    </location>
</feature>
<organism evidence="2 3">
    <name type="scientific">Caerostris darwini</name>
    <dbReference type="NCBI Taxonomy" id="1538125"/>
    <lineage>
        <taxon>Eukaryota</taxon>
        <taxon>Metazoa</taxon>
        <taxon>Ecdysozoa</taxon>
        <taxon>Arthropoda</taxon>
        <taxon>Chelicerata</taxon>
        <taxon>Arachnida</taxon>
        <taxon>Araneae</taxon>
        <taxon>Araneomorphae</taxon>
        <taxon>Entelegynae</taxon>
        <taxon>Araneoidea</taxon>
        <taxon>Araneidae</taxon>
        <taxon>Caerostris</taxon>
    </lineage>
</organism>
<keyword evidence="3" id="KW-1185">Reference proteome</keyword>
<dbReference type="EMBL" id="BPLQ01006193">
    <property type="protein sequence ID" value="GIY20677.1"/>
    <property type="molecule type" value="Genomic_DNA"/>
</dbReference>
<comment type="caution">
    <text evidence="2">The sequence shown here is derived from an EMBL/GenBank/DDBJ whole genome shotgun (WGS) entry which is preliminary data.</text>
</comment>
<reference evidence="2 3" key="1">
    <citation type="submission" date="2021-06" db="EMBL/GenBank/DDBJ databases">
        <title>Caerostris darwini draft genome.</title>
        <authorList>
            <person name="Kono N."/>
            <person name="Arakawa K."/>
        </authorList>
    </citation>
    <scope>NUCLEOTIDE SEQUENCE [LARGE SCALE GENOMIC DNA]</scope>
</reference>
<name>A0AAV4RH94_9ARAC</name>
<dbReference type="AlphaFoldDB" id="A0AAV4RH94"/>
<dbReference type="Proteomes" id="UP001054837">
    <property type="component" value="Unassembled WGS sequence"/>
</dbReference>
<gene>
    <name evidence="2" type="ORF">CDAR_555361</name>
</gene>
<proteinExistence type="predicted"/>